<reference evidence="1 3" key="2">
    <citation type="submission" date="2019-09" db="EMBL/GenBank/DDBJ databases">
        <title>A bacterium isolated from glacier soil.</title>
        <authorList>
            <person name="Liu Q."/>
        </authorList>
    </citation>
    <scope>NUCLEOTIDE SEQUENCE [LARGE SCALE GENOMIC DNA]</scope>
    <source>
        <strain evidence="1 3">MDT1-10-3</strain>
    </source>
</reference>
<evidence type="ECO:0000313" key="1">
    <source>
        <dbReference type="EMBL" id="KAA6437259.1"/>
    </source>
</evidence>
<proteinExistence type="predicted"/>
<organism evidence="1 3">
    <name type="scientific">Rufibacter glacialis</name>
    <dbReference type="NCBI Taxonomy" id="1259555"/>
    <lineage>
        <taxon>Bacteria</taxon>
        <taxon>Pseudomonadati</taxon>
        <taxon>Bacteroidota</taxon>
        <taxon>Cytophagia</taxon>
        <taxon>Cytophagales</taxon>
        <taxon>Hymenobacteraceae</taxon>
        <taxon>Rufibacter</taxon>
    </lineage>
</organism>
<comment type="caution">
    <text evidence="1">The sequence shown here is derived from an EMBL/GenBank/DDBJ whole genome shotgun (WGS) entry which is preliminary data.</text>
</comment>
<dbReference type="AlphaFoldDB" id="A0A5M8QMF0"/>
<reference evidence="1 3" key="1">
    <citation type="submission" date="2019-07" db="EMBL/GenBank/DDBJ databases">
        <authorList>
            <person name="Qu J.-H."/>
        </authorList>
    </citation>
    <scope>NUCLEOTIDE SEQUENCE [LARGE SCALE GENOMIC DNA]</scope>
    <source>
        <strain evidence="1 3">MDT1-10-3</strain>
    </source>
</reference>
<evidence type="ECO:0000313" key="3">
    <source>
        <dbReference type="Proteomes" id="UP000323866"/>
    </source>
</evidence>
<protein>
    <submittedName>
        <fullName evidence="1">Uncharacterized protein</fullName>
    </submittedName>
</protein>
<gene>
    <name evidence="2" type="ORF">ACD591_12260</name>
    <name evidence="1" type="ORF">FOE74_01810</name>
</gene>
<sequence>MAEEKASAVGTKKSQPRGFLVTDFTPIVMEFGEQTASVNDLESSYSKKKAGLFNLANRLFSAPGKAQVWRREKIFPAGIRCWLKRRDLRGSFGKRTEICRQVAEESKLISEVF</sequence>
<dbReference type="EMBL" id="VKKZ01000010">
    <property type="protein sequence ID" value="KAA6437259.1"/>
    <property type="molecule type" value="Genomic_DNA"/>
</dbReference>
<name>A0A5M8QMF0_9BACT</name>
<evidence type="ECO:0000313" key="2">
    <source>
        <dbReference type="EMBL" id="MFA1772065.1"/>
    </source>
</evidence>
<dbReference type="RefSeq" id="WP_149096898.1">
    <property type="nucleotide sequence ID" value="NZ_BMMG01000001.1"/>
</dbReference>
<dbReference type="Proteomes" id="UP001570846">
    <property type="component" value="Unassembled WGS sequence"/>
</dbReference>
<dbReference type="Proteomes" id="UP000323866">
    <property type="component" value="Unassembled WGS sequence"/>
</dbReference>
<reference evidence="2 4" key="3">
    <citation type="submission" date="2024-08" db="EMBL/GenBank/DDBJ databases">
        <authorList>
            <person name="Wei W."/>
        </authorList>
    </citation>
    <scope>NUCLEOTIDE SEQUENCE [LARGE SCALE GENOMIC DNA]</scope>
    <source>
        <strain evidence="2 4">XU2</strain>
    </source>
</reference>
<evidence type="ECO:0000313" key="4">
    <source>
        <dbReference type="Proteomes" id="UP001570846"/>
    </source>
</evidence>
<dbReference type="EMBL" id="JBGOGF010000006">
    <property type="protein sequence ID" value="MFA1772065.1"/>
    <property type="molecule type" value="Genomic_DNA"/>
</dbReference>
<accession>A0A5M8QMF0</accession>
<keyword evidence="4" id="KW-1185">Reference proteome</keyword>